<protein>
    <submittedName>
        <fullName evidence="1">Uncharacterized protein</fullName>
    </submittedName>
</protein>
<comment type="caution">
    <text evidence="1">The sequence shown here is derived from an EMBL/GenBank/DDBJ whole genome shotgun (WGS) entry which is preliminary data.</text>
</comment>
<sequence length="134" mass="15141">MRSCRVPLLEGTLDQTNPSFLTFFESFVWRIIYLQPSSPLLLVPLDFFFCHRPITLVCGLADTPIPRLKLHTDTASASCESFFFIAALLSPWVALLFCRPANLGIIPPGSRLLSSRRVQRSRMWRCLPTTPATT</sequence>
<gene>
    <name evidence="1" type="ORF">BJY01DRAFT_85351</name>
</gene>
<reference evidence="1 2" key="1">
    <citation type="submission" date="2024-07" db="EMBL/GenBank/DDBJ databases">
        <title>Section-level genome sequencing and comparative genomics of Aspergillus sections Usti and Cavernicolus.</title>
        <authorList>
            <consortium name="Lawrence Berkeley National Laboratory"/>
            <person name="Nybo J.L."/>
            <person name="Vesth T.C."/>
            <person name="Theobald S."/>
            <person name="Frisvad J.C."/>
            <person name="Larsen T.O."/>
            <person name="Kjaerboelling I."/>
            <person name="Rothschild-Mancinelli K."/>
            <person name="Lyhne E.K."/>
            <person name="Kogle M.E."/>
            <person name="Barry K."/>
            <person name="Clum A."/>
            <person name="Na H."/>
            <person name="Ledsgaard L."/>
            <person name="Lin J."/>
            <person name="Lipzen A."/>
            <person name="Kuo A."/>
            <person name="Riley R."/>
            <person name="Mondo S."/>
            <person name="Labutti K."/>
            <person name="Haridas S."/>
            <person name="Pangalinan J."/>
            <person name="Salamov A.A."/>
            <person name="Simmons B.A."/>
            <person name="Magnuson J.K."/>
            <person name="Chen J."/>
            <person name="Drula E."/>
            <person name="Henrissat B."/>
            <person name="Wiebenga A."/>
            <person name="Lubbers R.J."/>
            <person name="Gomes A.C."/>
            <person name="Makela M.R."/>
            <person name="Stajich J."/>
            <person name="Grigoriev I.V."/>
            <person name="Mortensen U.H."/>
            <person name="De Vries R.P."/>
            <person name="Baker S.E."/>
            <person name="Andersen M.R."/>
        </authorList>
    </citation>
    <scope>NUCLEOTIDE SEQUENCE [LARGE SCALE GENOMIC DNA]</scope>
    <source>
        <strain evidence="1 2">CBS 123904</strain>
    </source>
</reference>
<accession>A0ABR4J2P2</accession>
<evidence type="ECO:0000313" key="1">
    <source>
        <dbReference type="EMBL" id="KAL2834092.1"/>
    </source>
</evidence>
<evidence type="ECO:0000313" key="2">
    <source>
        <dbReference type="Proteomes" id="UP001610446"/>
    </source>
</evidence>
<dbReference type="EMBL" id="JBFXLU010000228">
    <property type="protein sequence ID" value="KAL2834092.1"/>
    <property type="molecule type" value="Genomic_DNA"/>
</dbReference>
<keyword evidence="2" id="KW-1185">Reference proteome</keyword>
<dbReference type="Proteomes" id="UP001610446">
    <property type="component" value="Unassembled WGS sequence"/>
</dbReference>
<name>A0ABR4J2P2_9EURO</name>
<proteinExistence type="predicted"/>
<organism evidence="1 2">
    <name type="scientific">Aspergillus pseudoustus</name>
    <dbReference type="NCBI Taxonomy" id="1810923"/>
    <lineage>
        <taxon>Eukaryota</taxon>
        <taxon>Fungi</taxon>
        <taxon>Dikarya</taxon>
        <taxon>Ascomycota</taxon>
        <taxon>Pezizomycotina</taxon>
        <taxon>Eurotiomycetes</taxon>
        <taxon>Eurotiomycetidae</taxon>
        <taxon>Eurotiales</taxon>
        <taxon>Aspergillaceae</taxon>
        <taxon>Aspergillus</taxon>
        <taxon>Aspergillus subgen. Nidulantes</taxon>
    </lineage>
</organism>